<accession>A0A7J6RF26</accession>
<protein>
    <submittedName>
        <fullName evidence="2">Uncharacterized protein</fullName>
    </submittedName>
</protein>
<dbReference type="Proteomes" id="UP000574390">
    <property type="component" value="Unassembled WGS sequence"/>
</dbReference>
<gene>
    <name evidence="2" type="ORF">FOZ62_032032</name>
</gene>
<evidence type="ECO:0000313" key="2">
    <source>
        <dbReference type="EMBL" id="KAF4718992.1"/>
    </source>
</evidence>
<organism evidence="2 3">
    <name type="scientific">Perkinsus olseni</name>
    <name type="common">Perkinsus atlanticus</name>
    <dbReference type="NCBI Taxonomy" id="32597"/>
    <lineage>
        <taxon>Eukaryota</taxon>
        <taxon>Sar</taxon>
        <taxon>Alveolata</taxon>
        <taxon>Perkinsozoa</taxon>
        <taxon>Perkinsea</taxon>
        <taxon>Perkinsida</taxon>
        <taxon>Perkinsidae</taxon>
        <taxon>Perkinsus</taxon>
    </lineage>
</organism>
<evidence type="ECO:0000256" key="1">
    <source>
        <dbReference type="SAM" id="MobiDB-lite"/>
    </source>
</evidence>
<name>A0A7J6RF26_PEROL</name>
<dbReference type="AlphaFoldDB" id="A0A7J6RF26"/>
<proteinExistence type="predicted"/>
<feature type="region of interest" description="Disordered" evidence="1">
    <location>
        <begin position="1"/>
        <end position="87"/>
    </location>
</feature>
<evidence type="ECO:0000313" key="3">
    <source>
        <dbReference type="Proteomes" id="UP000574390"/>
    </source>
</evidence>
<feature type="compositionally biased region" description="Basic and acidic residues" evidence="1">
    <location>
        <begin position="177"/>
        <end position="190"/>
    </location>
</feature>
<comment type="caution">
    <text evidence="2">The sequence shown here is derived from an EMBL/GenBank/DDBJ whole genome shotgun (WGS) entry which is preliminary data.</text>
</comment>
<sequence>GGTSALAQAVSRHSIKLGLNKPRPTMDDASMFGNYSVGHKTSLVGSSSPPRPPSEKRSLYMSRTTKTEATPSASIDPWSIVKSSRPPEDSEEAKAVLLADLLCDVRAHNRRRDRLGQEELMIRSRLARLTQLGCAVEEVEREDDGFERLWDPPAGPGFSSKGSRALMREGPAVPSQLRKDQHQQPPRSEHPSLWLREGSSDNREASKNPATELPGQDKPVYLQAARKYSGDVAERMDTAVAAPQVVPPLTMFAAQSCLRKEGSHYGYELRILLWRLDRSRVGGGADVGTVLCLMPSVSPERSLDVAPLPSRGSTRGGTTISEETQDELAMDEGRWSLFDAMQHLTTVKPSHHSRALMVLSYPDVGSEPERLVEKFRGGFVEWSEARRQVKARRVEEGQEPESLSHLDEYGALSGFVVPCVYKTTTGGVRYWIVLLLEGPNPALARAAEWAEGSSPEAPDGSRAKVSVLMFSELRTTQLLKGLHFCCMQPLEGPPLTGEDKNALADEAHEQDKAASALWITYRDLVTLVHEASEAASPSPSPSDLYSYVTKNSDLLPSPESMEIIDTLADEYILSAREFVDLLLGTPAGVRLGSDLTWPMAPRLAY</sequence>
<feature type="non-terminal residue" evidence="2">
    <location>
        <position position="605"/>
    </location>
</feature>
<dbReference type="EMBL" id="JABANM010022793">
    <property type="protein sequence ID" value="KAF4718992.1"/>
    <property type="molecule type" value="Genomic_DNA"/>
</dbReference>
<reference evidence="2 3" key="1">
    <citation type="submission" date="2020-04" db="EMBL/GenBank/DDBJ databases">
        <title>Perkinsus olseni comparative genomics.</title>
        <authorList>
            <person name="Bogema D.R."/>
        </authorList>
    </citation>
    <scope>NUCLEOTIDE SEQUENCE [LARGE SCALE GENOMIC DNA]</scope>
    <source>
        <strain evidence="2">ATCC PRA-205</strain>
    </source>
</reference>
<feature type="region of interest" description="Disordered" evidence="1">
    <location>
        <begin position="141"/>
        <end position="220"/>
    </location>
</feature>
<feature type="compositionally biased region" description="Polar residues" evidence="1">
    <location>
        <begin position="61"/>
        <end position="73"/>
    </location>
</feature>